<keyword evidence="1" id="KW-1133">Transmembrane helix</keyword>
<accession>A0ABW0VKQ2</accession>
<comment type="caution">
    <text evidence="2">The sequence shown here is derived from an EMBL/GenBank/DDBJ whole genome shotgun (WGS) entry which is preliminary data.</text>
</comment>
<feature type="transmembrane region" description="Helical" evidence="1">
    <location>
        <begin position="37"/>
        <end position="57"/>
    </location>
</feature>
<organism evidence="2 3">
    <name type="scientific">Kitasatospora cinereorecta</name>
    <dbReference type="NCBI Taxonomy" id="285560"/>
    <lineage>
        <taxon>Bacteria</taxon>
        <taxon>Bacillati</taxon>
        <taxon>Actinomycetota</taxon>
        <taxon>Actinomycetes</taxon>
        <taxon>Kitasatosporales</taxon>
        <taxon>Streptomycetaceae</taxon>
        <taxon>Kitasatospora</taxon>
    </lineage>
</organism>
<keyword evidence="3" id="KW-1185">Reference proteome</keyword>
<evidence type="ECO:0000313" key="3">
    <source>
        <dbReference type="Proteomes" id="UP001596066"/>
    </source>
</evidence>
<evidence type="ECO:0000256" key="1">
    <source>
        <dbReference type="SAM" id="Phobius"/>
    </source>
</evidence>
<dbReference type="RefSeq" id="WP_346144939.1">
    <property type="nucleotide sequence ID" value="NZ_BAAAUA010000019.1"/>
</dbReference>
<keyword evidence="1" id="KW-0472">Membrane</keyword>
<dbReference type="Proteomes" id="UP001596066">
    <property type="component" value="Unassembled WGS sequence"/>
</dbReference>
<keyword evidence="1" id="KW-0812">Transmembrane</keyword>
<dbReference type="EMBL" id="JBHSOC010000085">
    <property type="protein sequence ID" value="MFC5645918.1"/>
    <property type="molecule type" value="Genomic_DNA"/>
</dbReference>
<evidence type="ECO:0008006" key="4">
    <source>
        <dbReference type="Google" id="ProtNLM"/>
    </source>
</evidence>
<protein>
    <recommendedName>
        <fullName evidence="4">Flp pilus-assembly TadG-like N-terminal domain-containing protein</fullName>
    </recommendedName>
</protein>
<sequence>MTVRSRRVRPGWVRPGQGGGAVPVGARMVRRGPDDGAISVLVAITAAALVVLVGVVLDFGGRLRAIEQADARAQEAARVAGQQLDEKALRDGQGYRLRQDVAEQAAAAYLGRYGLTGAVSFPDPRTVTVTVDTQYRTALLGAVHLTTLPVHGHGKAALVHGVTEAENG</sequence>
<gene>
    <name evidence="2" type="ORF">ACFPZF_31775</name>
</gene>
<name>A0ABW0VKQ2_9ACTN</name>
<evidence type="ECO:0000313" key="2">
    <source>
        <dbReference type="EMBL" id="MFC5645918.1"/>
    </source>
</evidence>
<reference evidence="3" key="1">
    <citation type="journal article" date="2019" name="Int. J. Syst. Evol. Microbiol.">
        <title>The Global Catalogue of Microorganisms (GCM) 10K type strain sequencing project: providing services to taxonomists for standard genome sequencing and annotation.</title>
        <authorList>
            <consortium name="The Broad Institute Genomics Platform"/>
            <consortium name="The Broad Institute Genome Sequencing Center for Infectious Disease"/>
            <person name="Wu L."/>
            <person name="Ma J."/>
        </authorList>
    </citation>
    <scope>NUCLEOTIDE SEQUENCE [LARGE SCALE GENOMIC DNA]</scope>
    <source>
        <strain evidence="3">CGMCC 4.1622</strain>
    </source>
</reference>
<proteinExistence type="predicted"/>